<dbReference type="SUPFAM" id="SSF49777">
    <property type="entry name" value="PEBP-like"/>
    <property type="match status" value="1"/>
</dbReference>
<gene>
    <name evidence="1" type="ORF">IV02_06495</name>
</gene>
<dbReference type="InterPro" id="IPR005247">
    <property type="entry name" value="YbhB_YbcL/LppC-like"/>
</dbReference>
<name>A0A085VCY4_PSESX</name>
<dbReference type="PANTHER" id="PTHR30289:SF1">
    <property type="entry name" value="PEBP (PHOSPHATIDYLETHANOLAMINE-BINDING PROTEIN) FAMILY PROTEIN"/>
    <property type="match status" value="1"/>
</dbReference>
<dbReference type="AlphaFoldDB" id="A0A085VCY4"/>
<dbReference type="Pfam" id="PF01161">
    <property type="entry name" value="PBP"/>
    <property type="match status" value="1"/>
</dbReference>
<dbReference type="PATRIC" id="fig|317.174.peg.1324"/>
<comment type="caution">
    <text evidence="1">The sequence shown here is derived from an EMBL/GenBank/DDBJ whole genome shotgun (WGS) entry which is preliminary data.</text>
</comment>
<dbReference type="NCBIfam" id="TIGR00481">
    <property type="entry name" value="YbhB/YbcL family Raf kinase inhibitor-like protein"/>
    <property type="match status" value="1"/>
</dbReference>
<dbReference type="PANTHER" id="PTHR30289">
    <property type="entry name" value="UNCHARACTERIZED PROTEIN YBCL-RELATED"/>
    <property type="match status" value="1"/>
</dbReference>
<proteinExistence type="predicted"/>
<evidence type="ECO:0000313" key="1">
    <source>
        <dbReference type="EMBL" id="KFE53297.1"/>
    </source>
</evidence>
<dbReference type="EMBL" id="JPQT01000085">
    <property type="protein sequence ID" value="KFE53297.1"/>
    <property type="molecule type" value="Genomic_DNA"/>
</dbReference>
<dbReference type="Proteomes" id="UP000028643">
    <property type="component" value="Unassembled WGS sequence"/>
</dbReference>
<dbReference type="CDD" id="cd00865">
    <property type="entry name" value="PEBP_bact_arch"/>
    <property type="match status" value="1"/>
</dbReference>
<sequence length="188" mass="19834">MLSRLLGRVLRGRSATENKLIWNQKAVAFAPVNIDLRSPAFGSMEQIPASHVGSAAGGNLSPALEWTGLPPGTKELALIIEDGDAALPFAFVHAIAVGITPQLNGLPVGALSSASRGLLTLGRNSFGSITYSGPSPLPGHGPHRYSFQLLALDRVLYFESPPNRTQLLRAMAGAVIGRGRLDGVHERP</sequence>
<dbReference type="RefSeq" id="WP_047573058.1">
    <property type="nucleotide sequence ID" value="NZ_JPQT01000085.1"/>
</dbReference>
<organism evidence="1 2">
    <name type="scientific">Pseudomonas syringae</name>
    <dbReference type="NCBI Taxonomy" id="317"/>
    <lineage>
        <taxon>Bacteria</taxon>
        <taxon>Pseudomonadati</taxon>
        <taxon>Pseudomonadota</taxon>
        <taxon>Gammaproteobacteria</taxon>
        <taxon>Pseudomonadales</taxon>
        <taxon>Pseudomonadaceae</taxon>
        <taxon>Pseudomonas</taxon>
    </lineage>
</organism>
<protein>
    <submittedName>
        <fullName evidence="1">PEBP family protein</fullName>
    </submittedName>
</protein>
<dbReference type="InterPro" id="IPR008914">
    <property type="entry name" value="PEBP"/>
</dbReference>
<accession>A0A085VCY4</accession>
<dbReference type="Gene3D" id="3.90.280.10">
    <property type="entry name" value="PEBP-like"/>
    <property type="match status" value="1"/>
</dbReference>
<dbReference type="InterPro" id="IPR036610">
    <property type="entry name" value="PEBP-like_sf"/>
</dbReference>
<reference evidence="1 2" key="1">
    <citation type="submission" date="2014-07" db="EMBL/GenBank/DDBJ databases">
        <title>Draft Genome Sequences of Environmental Pseudomonas syringae strains.</title>
        <authorList>
            <person name="Baltrus D.A."/>
            <person name="Berge O."/>
            <person name="Morris C."/>
        </authorList>
    </citation>
    <scope>NUCLEOTIDE SEQUENCE [LARGE SCALE GENOMIC DNA]</scope>
    <source>
        <strain evidence="1 2">CEB003</strain>
    </source>
</reference>
<evidence type="ECO:0000313" key="2">
    <source>
        <dbReference type="Proteomes" id="UP000028643"/>
    </source>
</evidence>